<reference evidence="11" key="1">
    <citation type="submission" date="2025-08" db="UniProtKB">
        <authorList>
            <consortium name="RefSeq"/>
        </authorList>
    </citation>
    <scope>IDENTIFICATION</scope>
    <source>
        <tissue evidence="11">Fruit stalk</tissue>
    </source>
</reference>
<dbReference type="InterPro" id="IPR025846">
    <property type="entry name" value="TBL_N"/>
</dbReference>
<dbReference type="InterPro" id="IPR029962">
    <property type="entry name" value="TBL"/>
</dbReference>
<dbReference type="PANTHER" id="PTHR32285:SF28">
    <property type="entry name" value="XYLOGLUCAN O-ACETYLTRANSFERASE 2"/>
    <property type="match status" value="1"/>
</dbReference>
<dbReference type="RefSeq" id="XP_022774422.1">
    <property type="nucleotide sequence ID" value="XM_022918687.1"/>
</dbReference>
<evidence type="ECO:0000313" key="10">
    <source>
        <dbReference type="Proteomes" id="UP000515121"/>
    </source>
</evidence>
<evidence type="ECO:0000256" key="7">
    <source>
        <dbReference type="SAM" id="Phobius"/>
    </source>
</evidence>
<dbReference type="GO" id="GO:0016413">
    <property type="term" value="F:O-acetyltransferase activity"/>
    <property type="evidence" value="ECO:0007669"/>
    <property type="project" value="InterPro"/>
</dbReference>
<evidence type="ECO:0000313" key="11">
    <source>
        <dbReference type="RefSeq" id="XP_022774422.1"/>
    </source>
</evidence>
<organism evidence="10 11">
    <name type="scientific">Durio zibethinus</name>
    <name type="common">Durian</name>
    <dbReference type="NCBI Taxonomy" id="66656"/>
    <lineage>
        <taxon>Eukaryota</taxon>
        <taxon>Viridiplantae</taxon>
        <taxon>Streptophyta</taxon>
        <taxon>Embryophyta</taxon>
        <taxon>Tracheophyta</taxon>
        <taxon>Spermatophyta</taxon>
        <taxon>Magnoliopsida</taxon>
        <taxon>eudicotyledons</taxon>
        <taxon>Gunneridae</taxon>
        <taxon>Pentapetalae</taxon>
        <taxon>rosids</taxon>
        <taxon>malvids</taxon>
        <taxon>Malvales</taxon>
        <taxon>Malvaceae</taxon>
        <taxon>Helicteroideae</taxon>
        <taxon>Durio</taxon>
    </lineage>
</organism>
<protein>
    <submittedName>
        <fullName evidence="11">Protein ALTERED XYLOGLUCAN 4-like isoform X1</fullName>
    </submittedName>
</protein>
<keyword evidence="6 7" id="KW-0472">Membrane</keyword>
<accession>A0A6P6BBD6</accession>
<keyword evidence="4" id="KW-0735">Signal-anchor</keyword>
<dbReference type="GO" id="GO:0016020">
    <property type="term" value="C:membrane"/>
    <property type="evidence" value="ECO:0007669"/>
    <property type="project" value="UniProtKB-SubCell"/>
</dbReference>
<dbReference type="Proteomes" id="UP000515121">
    <property type="component" value="Unplaced"/>
</dbReference>
<evidence type="ECO:0000256" key="4">
    <source>
        <dbReference type="ARBA" id="ARBA00022968"/>
    </source>
</evidence>
<dbReference type="GO" id="GO:0005794">
    <property type="term" value="C:Golgi apparatus"/>
    <property type="evidence" value="ECO:0007669"/>
    <property type="project" value="TreeGrafter"/>
</dbReference>
<evidence type="ECO:0000256" key="3">
    <source>
        <dbReference type="ARBA" id="ARBA00022692"/>
    </source>
</evidence>
<evidence type="ECO:0000259" key="9">
    <source>
        <dbReference type="Pfam" id="PF14416"/>
    </source>
</evidence>
<keyword evidence="3 7" id="KW-0812">Transmembrane</keyword>
<feature type="domain" description="Trichome birefringence-like C-terminal" evidence="8">
    <location>
        <begin position="146"/>
        <end position="455"/>
    </location>
</feature>
<proteinExistence type="inferred from homology"/>
<evidence type="ECO:0000256" key="5">
    <source>
        <dbReference type="ARBA" id="ARBA00022989"/>
    </source>
</evidence>
<evidence type="ECO:0000256" key="2">
    <source>
        <dbReference type="ARBA" id="ARBA00007727"/>
    </source>
</evidence>
<gene>
    <name evidence="11" type="primary">LOC111316645</name>
</gene>
<evidence type="ECO:0000256" key="1">
    <source>
        <dbReference type="ARBA" id="ARBA00004167"/>
    </source>
</evidence>
<dbReference type="AlphaFoldDB" id="A0A6P6BBD6"/>
<keyword evidence="5 7" id="KW-1133">Transmembrane helix</keyword>
<dbReference type="PANTHER" id="PTHR32285">
    <property type="entry name" value="PROTEIN TRICHOME BIREFRINGENCE-LIKE 9-RELATED"/>
    <property type="match status" value="1"/>
</dbReference>
<dbReference type="Pfam" id="PF14416">
    <property type="entry name" value="PMR5N"/>
    <property type="match status" value="1"/>
</dbReference>
<comment type="similarity">
    <text evidence="2">Belongs to the PC-esterase family. TBL subfamily.</text>
</comment>
<comment type="subcellular location">
    <subcellularLocation>
        <location evidence="1">Membrane</location>
        <topology evidence="1">Single-pass membrane protein</topology>
    </subcellularLocation>
</comment>
<dbReference type="KEGG" id="dzi:111316645"/>
<keyword evidence="10" id="KW-1185">Reference proteome</keyword>
<dbReference type="GeneID" id="111316645"/>
<dbReference type="OrthoDB" id="630188at2759"/>
<feature type="domain" description="Trichome birefringence-like N-terminal" evidence="9">
    <location>
        <begin position="93"/>
        <end position="145"/>
    </location>
</feature>
<sequence length="465" mass="53640">MLNGEIEKMKSSSSSSFFQDKTHNYNKKERCLNMVMLPPFFLSSLLVTVIFILFILYSPNPLKAMSKLDLGQTLDLIKPPNTTFLGDHDEILNCDLSKGHWIPDLQGSLYTNSSCTTIPTSKNCFHHGRKDRDFLNWRWKPDRCHLPRFDPKTFLEFVQGKKLAFIGDSVARNHMESLLCLLSKIYFQVFIAPFYLYRYQCACFPICIVETPKDHYQDSEDRKRVWYFPGHDFTLMILWTKFLVDGEERVVNGSTSGIFDLHLDKIDKEWSRDLPALDYVVISDAHWFFRPIYLHDDTGVVGCVYCNNPNVTDFGVGFALKMAFRSALNHINCCKKCKVRVTLIRTFSPAHFENGSWNTGGRCNRTSPLSEGEIDLSSNEWELRGLQMEEIEKARIEGNKKGKRFGVLDVTRAMLMRPDGHPGEFWGNKWMKGYNDCVHWCLPGPIDVWNDFLMAILGREAALVS</sequence>
<evidence type="ECO:0000256" key="6">
    <source>
        <dbReference type="ARBA" id="ARBA00023136"/>
    </source>
</evidence>
<feature type="transmembrane region" description="Helical" evidence="7">
    <location>
        <begin position="36"/>
        <end position="57"/>
    </location>
</feature>
<name>A0A6P6BBD6_DURZI</name>
<dbReference type="Pfam" id="PF13839">
    <property type="entry name" value="PC-Esterase"/>
    <property type="match status" value="1"/>
</dbReference>
<evidence type="ECO:0000259" key="8">
    <source>
        <dbReference type="Pfam" id="PF13839"/>
    </source>
</evidence>
<dbReference type="InterPro" id="IPR026057">
    <property type="entry name" value="TBL_C"/>
</dbReference>